<proteinExistence type="predicted"/>
<reference evidence="1" key="1">
    <citation type="submission" date="2015-11" db="EMBL/GenBank/DDBJ databases">
        <title>De novo transcriptome assembly of four potential Pierce s Disease insect vectors from Arizona vineyards.</title>
        <authorList>
            <person name="Tassone E.E."/>
        </authorList>
    </citation>
    <scope>NUCLEOTIDE SEQUENCE</scope>
</reference>
<dbReference type="AlphaFoldDB" id="A0A1B6MD01"/>
<accession>A0A1B6MD01</accession>
<feature type="non-terminal residue" evidence="1">
    <location>
        <position position="241"/>
    </location>
</feature>
<feature type="non-terminal residue" evidence="1">
    <location>
        <position position="1"/>
    </location>
</feature>
<organism evidence="1">
    <name type="scientific">Graphocephala atropunctata</name>
    <dbReference type="NCBI Taxonomy" id="36148"/>
    <lineage>
        <taxon>Eukaryota</taxon>
        <taxon>Metazoa</taxon>
        <taxon>Ecdysozoa</taxon>
        <taxon>Arthropoda</taxon>
        <taxon>Hexapoda</taxon>
        <taxon>Insecta</taxon>
        <taxon>Pterygota</taxon>
        <taxon>Neoptera</taxon>
        <taxon>Paraneoptera</taxon>
        <taxon>Hemiptera</taxon>
        <taxon>Auchenorrhyncha</taxon>
        <taxon>Membracoidea</taxon>
        <taxon>Cicadellidae</taxon>
        <taxon>Cicadellinae</taxon>
        <taxon>Cicadellini</taxon>
        <taxon>Graphocephala</taxon>
    </lineage>
</organism>
<gene>
    <name evidence="1" type="ORF">g.10717</name>
</gene>
<evidence type="ECO:0000313" key="1">
    <source>
        <dbReference type="EMBL" id="JAT33811.1"/>
    </source>
</evidence>
<dbReference type="EMBL" id="GEBQ01006166">
    <property type="protein sequence ID" value="JAT33811.1"/>
    <property type="molecule type" value="Transcribed_RNA"/>
</dbReference>
<protein>
    <submittedName>
        <fullName evidence="1">Uncharacterized protein</fullName>
    </submittedName>
</protein>
<name>A0A1B6MD01_9HEMI</name>
<sequence length="241" mass="27518">AIIESVKLLENDSNEKPSTRSDASALRVNLESLETVFLSIFWSLVLERFQKVSSKLQYESTTLSKVKGYYQSLAGFLTELRNDFYRIETLAKEKSGLTEYKSESQRKRKKAKARDECGTSGSEVVLTGADHFRVNTFNVMVDSLSTELGVRAEKYKHLQTLFGFLEELKQLPSSTITVKAQELWKSYSNDLEESLVEECLHLKSFLLDLKDVENCHLNLLELNKLLMREDAADIYPNVEIA</sequence>